<dbReference type="PROSITE" id="PS50178">
    <property type="entry name" value="ZF_FYVE"/>
    <property type="match status" value="1"/>
</dbReference>
<dbReference type="AlphaFoldDB" id="A0A7S4FDN1"/>
<dbReference type="Pfam" id="PF01363">
    <property type="entry name" value="FYVE"/>
    <property type="match status" value="1"/>
</dbReference>
<dbReference type="EMBL" id="HBJA01002180">
    <property type="protein sequence ID" value="CAE0789550.1"/>
    <property type="molecule type" value="Transcribed_RNA"/>
</dbReference>
<feature type="region of interest" description="Disordered" evidence="6">
    <location>
        <begin position="343"/>
        <end position="407"/>
    </location>
</feature>
<dbReference type="InterPro" id="IPR013083">
    <property type="entry name" value="Znf_RING/FYVE/PHD"/>
</dbReference>
<feature type="compositionally biased region" description="Low complexity" evidence="6">
    <location>
        <begin position="357"/>
        <end position="374"/>
    </location>
</feature>
<evidence type="ECO:0000313" key="8">
    <source>
        <dbReference type="EMBL" id="CAE0789550.1"/>
    </source>
</evidence>
<proteinExistence type="predicted"/>
<keyword evidence="2 4" id="KW-0863">Zinc-finger</keyword>
<evidence type="ECO:0000256" key="3">
    <source>
        <dbReference type="ARBA" id="ARBA00022833"/>
    </source>
</evidence>
<evidence type="ECO:0000256" key="5">
    <source>
        <dbReference type="SAM" id="Coils"/>
    </source>
</evidence>
<evidence type="ECO:0000259" key="7">
    <source>
        <dbReference type="PROSITE" id="PS50178"/>
    </source>
</evidence>
<keyword evidence="3" id="KW-0862">Zinc</keyword>
<protein>
    <recommendedName>
        <fullName evidence="7">FYVE-type domain-containing protein</fullName>
    </recommendedName>
</protein>
<dbReference type="CDD" id="cd00065">
    <property type="entry name" value="FYVE_like_SF"/>
    <property type="match status" value="1"/>
</dbReference>
<reference evidence="8" key="1">
    <citation type="submission" date="2021-01" db="EMBL/GenBank/DDBJ databases">
        <authorList>
            <person name="Corre E."/>
            <person name="Pelletier E."/>
            <person name="Niang G."/>
            <person name="Scheremetjew M."/>
            <person name="Finn R."/>
            <person name="Kale V."/>
            <person name="Holt S."/>
            <person name="Cochrane G."/>
            <person name="Meng A."/>
            <person name="Brown T."/>
            <person name="Cohen L."/>
        </authorList>
    </citation>
    <scope>NUCLEOTIDE SEQUENCE</scope>
    <source>
        <strain evidence="8">CCMP1594</strain>
    </source>
</reference>
<keyword evidence="1" id="KW-0479">Metal-binding</keyword>
<feature type="coiled-coil region" evidence="5">
    <location>
        <begin position="304"/>
        <end position="331"/>
    </location>
</feature>
<dbReference type="GO" id="GO:0008270">
    <property type="term" value="F:zinc ion binding"/>
    <property type="evidence" value="ECO:0007669"/>
    <property type="project" value="UniProtKB-KW"/>
</dbReference>
<dbReference type="Gene3D" id="3.30.40.10">
    <property type="entry name" value="Zinc/RING finger domain, C3HC4 (zinc finger)"/>
    <property type="match status" value="1"/>
</dbReference>
<dbReference type="InterPro" id="IPR000306">
    <property type="entry name" value="Znf_FYVE"/>
</dbReference>
<dbReference type="InterPro" id="IPR017455">
    <property type="entry name" value="Znf_FYVE-rel"/>
</dbReference>
<accession>A0A7S4FDN1</accession>
<gene>
    <name evidence="8" type="ORF">EGYM00163_LOCUS663</name>
</gene>
<feature type="region of interest" description="Disordered" evidence="6">
    <location>
        <begin position="167"/>
        <end position="200"/>
    </location>
</feature>
<organism evidence="8">
    <name type="scientific">Eutreptiella gymnastica</name>
    <dbReference type="NCBI Taxonomy" id="73025"/>
    <lineage>
        <taxon>Eukaryota</taxon>
        <taxon>Discoba</taxon>
        <taxon>Euglenozoa</taxon>
        <taxon>Euglenida</taxon>
        <taxon>Spirocuta</taxon>
        <taxon>Euglenophyceae</taxon>
        <taxon>Eutreptiales</taxon>
        <taxon>Eutreptiaceae</taxon>
        <taxon>Eutreptiella</taxon>
    </lineage>
</organism>
<feature type="region of interest" description="Disordered" evidence="6">
    <location>
        <begin position="108"/>
        <end position="130"/>
    </location>
</feature>
<dbReference type="SUPFAM" id="SSF57903">
    <property type="entry name" value="FYVE/PHD zinc finger"/>
    <property type="match status" value="1"/>
</dbReference>
<sequence length="407" mass="44547">MTVTHCTGCKARFSLFLWQYACQQCGEPFCSGCCRSLVVAGPKTKGKTLGRLCDLCVARQTDLSLRVKQQAQQLSFLEQQYASLKAFNLQLQCAFFRKREALEEAIEGKSGGRGTVRAHAHAPQPSHPDDTGIPLDISEAVHDQLVLQSAAENAGSRLSLDAGIDSHHLSETDTSPSCTASDMSASVGPESSKASLADGECGSVDQSIRSLLSGREALLQERLEWERQKAAVANSRLRQEQEVQAEREDWKRERALLRREIERLGATMCTVEKQKEAAQMAHQETEARLSFDLQKVKDTQVKTVAKYEGALQEANGKAKDLELRCQDLERRCTQLFFASALSGKSQRSGTGTGPGAAGSSTSSTCSDSGDLLGSPAKEGKAEEVRRRRQERRRQHDTVGVITEDGTR</sequence>
<evidence type="ECO:0000256" key="6">
    <source>
        <dbReference type="SAM" id="MobiDB-lite"/>
    </source>
</evidence>
<feature type="compositionally biased region" description="Polar residues" evidence="6">
    <location>
        <begin position="172"/>
        <end position="184"/>
    </location>
</feature>
<name>A0A7S4FDN1_9EUGL</name>
<evidence type="ECO:0000256" key="4">
    <source>
        <dbReference type="PROSITE-ProRule" id="PRU00091"/>
    </source>
</evidence>
<dbReference type="InterPro" id="IPR011011">
    <property type="entry name" value="Znf_FYVE_PHD"/>
</dbReference>
<feature type="coiled-coil region" evidence="5">
    <location>
        <begin position="240"/>
        <end position="267"/>
    </location>
</feature>
<keyword evidence="5" id="KW-0175">Coiled coil</keyword>
<feature type="domain" description="FYVE-type" evidence="7">
    <location>
        <begin position="1"/>
        <end position="61"/>
    </location>
</feature>
<evidence type="ECO:0000256" key="1">
    <source>
        <dbReference type="ARBA" id="ARBA00022723"/>
    </source>
</evidence>
<evidence type="ECO:0000256" key="2">
    <source>
        <dbReference type="ARBA" id="ARBA00022771"/>
    </source>
</evidence>